<proteinExistence type="predicted"/>
<dbReference type="AlphaFoldDB" id="A0A9Q1G2H3"/>
<comment type="caution">
    <text evidence="2">The sequence shown here is derived from an EMBL/GenBank/DDBJ whole genome shotgun (WGS) entry which is preliminary data.</text>
</comment>
<reference evidence="2" key="1">
    <citation type="journal article" date="2023" name="Science">
        <title>Genome structures resolve the early diversification of teleost fishes.</title>
        <authorList>
            <person name="Parey E."/>
            <person name="Louis A."/>
            <person name="Montfort J."/>
            <person name="Bouchez O."/>
            <person name="Roques C."/>
            <person name="Iampietro C."/>
            <person name="Lluch J."/>
            <person name="Castinel A."/>
            <person name="Donnadieu C."/>
            <person name="Desvignes T."/>
            <person name="Floi Bucao C."/>
            <person name="Jouanno E."/>
            <person name="Wen M."/>
            <person name="Mejri S."/>
            <person name="Dirks R."/>
            <person name="Jansen H."/>
            <person name="Henkel C."/>
            <person name="Chen W.J."/>
            <person name="Zahm M."/>
            <person name="Cabau C."/>
            <person name="Klopp C."/>
            <person name="Thompson A.W."/>
            <person name="Robinson-Rechavi M."/>
            <person name="Braasch I."/>
            <person name="Lecointre G."/>
            <person name="Bobe J."/>
            <person name="Postlethwait J.H."/>
            <person name="Berthelot C."/>
            <person name="Roest Crollius H."/>
            <person name="Guiguen Y."/>
        </authorList>
    </citation>
    <scope>NUCLEOTIDE SEQUENCE</scope>
    <source>
        <strain evidence="2">WJC10195</strain>
    </source>
</reference>
<feature type="region of interest" description="Disordered" evidence="1">
    <location>
        <begin position="57"/>
        <end position="78"/>
    </location>
</feature>
<evidence type="ECO:0000256" key="1">
    <source>
        <dbReference type="SAM" id="MobiDB-lite"/>
    </source>
</evidence>
<protein>
    <submittedName>
        <fullName evidence="2">Uncharacterized protein</fullName>
    </submittedName>
</protein>
<sequence length="110" mass="12644">MTQHVIHPLVKLRGLRARGMRVGPQCLSKHFEKPVISQRRHGTASDRCCPNLCFTEPRAAQPPAPLSNSRRSPRRASEWLRPLATPRIHFGLPAGRFKRAPLRLWLERVR</sequence>
<dbReference type="Proteomes" id="UP001152622">
    <property type="component" value="Chromosome 2"/>
</dbReference>
<dbReference type="EMBL" id="JAINUF010000002">
    <property type="protein sequence ID" value="KAJ8374224.1"/>
    <property type="molecule type" value="Genomic_DNA"/>
</dbReference>
<accession>A0A9Q1G2H3</accession>
<keyword evidence="3" id="KW-1185">Reference proteome</keyword>
<evidence type="ECO:0000313" key="2">
    <source>
        <dbReference type="EMBL" id="KAJ8374224.1"/>
    </source>
</evidence>
<evidence type="ECO:0000313" key="3">
    <source>
        <dbReference type="Proteomes" id="UP001152622"/>
    </source>
</evidence>
<name>A0A9Q1G2H3_SYNKA</name>
<organism evidence="2 3">
    <name type="scientific">Synaphobranchus kaupii</name>
    <name type="common">Kaup's arrowtooth eel</name>
    <dbReference type="NCBI Taxonomy" id="118154"/>
    <lineage>
        <taxon>Eukaryota</taxon>
        <taxon>Metazoa</taxon>
        <taxon>Chordata</taxon>
        <taxon>Craniata</taxon>
        <taxon>Vertebrata</taxon>
        <taxon>Euteleostomi</taxon>
        <taxon>Actinopterygii</taxon>
        <taxon>Neopterygii</taxon>
        <taxon>Teleostei</taxon>
        <taxon>Anguilliformes</taxon>
        <taxon>Synaphobranchidae</taxon>
        <taxon>Synaphobranchus</taxon>
    </lineage>
</organism>
<gene>
    <name evidence="2" type="ORF">SKAU_G00048040</name>
</gene>